<evidence type="ECO:0000313" key="4">
    <source>
        <dbReference type="EMBL" id="SIS05595.1"/>
    </source>
</evidence>
<evidence type="ECO:0000313" key="3">
    <source>
        <dbReference type="EMBL" id="SIR60547.1"/>
    </source>
</evidence>
<dbReference type="InterPro" id="IPR005804">
    <property type="entry name" value="FA_desaturase_dom"/>
</dbReference>
<dbReference type="RefSeq" id="WP_083709120.1">
    <property type="nucleotide sequence ID" value="NZ_FTNT01000001.1"/>
</dbReference>
<dbReference type="GO" id="GO:0006629">
    <property type="term" value="P:lipid metabolic process"/>
    <property type="evidence" value="ECO:0007669"/>
    <property type="project" value="InterPro"/>
</dbReference>
<evidence type="ECO:0000259" key="2">
    <source>
        <dbReference type="Pfam" id="PF00487"/>
    </source>
</evidence>
<dbReference type="Pfam" id="PF00487">
    <property type="entry name" value="FA_desaturase"/>
    <property type="match status" value="2"/>
</dbReference>
<feature type="compositionally biased region" description="Pro residues" evidence="1">
    <location>
        <begin position="443"/>
        <end position="458"/>
    </location>
</feature>
<protein>
    <submittedName>
        <fullName evidence="3">Linoleoyl-CoA desaturase</fullName>
    </submittedName>
</protein>
<feature type="domain" description="Fatty acid desaturase" evidence="2">
    <location>
        <begin position="97"/>
        <end position="219"/>
    </location>
</feature>
<accession>A0A1N7CAR3</accession>
<reference evidence="3 7" key="1">
    <citation type="submission" date="2017-01" db="EMBL/GenBank/DDBJ databases">
        <authorList>
            <person name="Mah S.A."/>
            <person name="Swanson W.J."/>
            <person name="Moy G.W."/>
            <person name="Vacquier V.D."/>
        </authorList>
    </citation>
    <scope>NUCLEOTIDE SEQUENCE [LARGE SCALE GENOMIC DNA]</scope>
    <source>
        <strain evidence="3 7">CPCC 203464</strain>
    </source>
</reference>
<dbReference type="CDD" id="cd03506">
    <property type="entry name" value="Delta6-FADS-like"/>
    <property type="match status" value="1"/>
</dbReference>
<evidence type="ECO:0000313" key="7">
    <source>
        <dbReference type="Proteomes" id="UP000186218"/>
    </source>
</evidence>
<dbReference type="OrthoDB" id="104711at2"/>
<dbReference type="STRING" id="1344003.SAMN05445060_0001"/>
<dbReference type="InterPro" id="IPR012171">
    <property type="entry name" value="Fatty_acid_desaturase"/>
</dbReference>
<gene>
    <name evidence="3" type="ORF">SAMN05445060_0001</name>
    <name evidence="4" type="ORF">SAMN05445060_2438</name>
    <name evidence="5" type="ORF">SAMN05445060_3118</name>
    <name evidence="6" type="ORF">SAMN05445060_4025</name>
</gene>
<dbReference type="PANTHER" id="PTHR19353">
    <property type="entry name" value="FATTY ACID DESATURASE 2"/>
    <property type="match status" value="1"/>
</dbReference>
<dbReference type="PANTHER" id="PTHR19353:SF84">
    <property type="entry name" value="ACYL-COA DELTA-9-DESATURASE, DESB"/>
    <property type="match status" value="1"/>
</dbReference>
<name>A0A1N7CAR3_9NOCA</name>
<feature type="compositionally biased region" description="Basic and acidic residues" evidence="1">
    <location>
        <begin position="1"/>
        <end position="10"/>
    </location>
</feature>
<dbReference type="EMBL" id="FTNT01000001">
    <property type="protein sequence ID" value="SIR60547.1"/>
    <property type="molecule type" value="Genomic_DNA"/>
</dbReference>
<keyword evidence="7" id="KW-1185">Reference proteome</keyword>
<feature type="domain" description="Fatty acid desaturase" evidence="2">
    <location>
        <begin position="324"/>
        <end position="416"/>
    </location>
</feature>
<proteinExistence type="predicted"/>
<dbReference type="AlphaFoldDB" id="A0A1N7CAR3"/>
<organism evidence="3 7">
    <name type="scientific">Williamsia sterculiae</name>
    <dbReference type="NCBI Taxonomy" id="1344003"/>
    <lineage>
        <taxon>Bacteria</taxon>
        <taxon>Bacillati</taxon>
        <taxon>Actinomycetota</taxon>
        <taxon>Actinomycetes</taxon>
        <taxon>Mycobacteriales</taxon>
        <taxon>Nocardiaceae</taxon>
        <taxon>Williamsia</taxon>
    </lineage>
</organism>
<evidence type="ECO:0000313" key="6">
    <source>
        <dbReference type="EMBL" id="SIS22798.1"/>
    </source>
</evidence>
<feature type="region of interest" description="Disordered" evidence="1">
    <location>
        <begin position="435"/>
        <end position="501"/>
    </location>
</feature>
<sequence length="501" mass="55717">MTTHATDRTDTTSYGGDGDRSGARVYGVGPDGQPHPLAHLSDEDIELLGKEFDAIHDDVYADLGDGDRRYIKSVIAAQRQLAVLGRVVLLNSRSTPAWVVGTACLGMAKILENMEIGHNVMHGQWDWMNDPDIHSSVWDWDTASTAEAWKHSHNYVHHTYTNIRGKDKDLGYEIMRIDPHQPWSPVYLLQPFYNVVLMAFFEWGVAVHDLDIEAIRRGDKPAAEIIHDLKGIAGKARRQIVKDYLGWPAVSAAAFLATHTLTGGRLDQPATSRTGRLLRTVNRRTHLGPVTLLAAAADRVLPGAEDTFLRTAGADFVANLIRNVWSNAIIFCGHFPDQAYTFSQDETADETRGGWYARQLIGAANIEGSPLFHIISGNLGYQVEHHLYPDMPSTRYAQVAPRVKDICQRYGLPYNTGPFHRQWAQVQRTILRLALPGGHPRPKPGPYHRPPHSAPTPTRPSEATHSRNRIPHPNPDTNHPTTGPEHPNTNNATHVTPPPRT</sequence>
<evidence type="ECO:0000313" key="5">
    <source>
        <dbReference type="EMBL" id="SIS15837.1"/>
    </source>
</evidence>
<dbReference type="GO" id="GO:0016020">
    <property type="term" value="C:membrane"/>
    <property type="evidence" value="ECO:0007669"/>
    <property type="project" value="TreeGrafter"/>
</dbReference>
<feature type="region of interest" description="Disordered" evidence="1">
    <location>
        <begin position="1"/>
        <end position="33"/>
    </location>
</feature>
<dbReference type="EMBL" id="FTNT01000009">
    <property type="protein sequence ID" value="SIS15837.1"/>
    <property type="molecule type" value="Genomic_DNA"/>
</dbReference>
<dbReference type="EMBL" id="FTNT01000006">
    <property type="protein sequence ID" value="SIS05595.1"/>
    <property type="molecule type" value="Genomic_DNA"/>
</dbReference>
<dbReference type="GO" id="GO:0016717">
    <property type="term" value="F:oxidoreductase activity, acting on paired donors, with oxidation of a pair of donors resulting in the reduction of molecular oxygen to two molecules of water"/>
    <property type="evidence" value="ECO:0007669"/>
    <property type="project" value="TreeGrafter"/>
</dbReference>
<feature type="compositionally biased region" description="Low complexity" evidence="1">
    <location>
        <begin position="475"/>
        <end position="484"/>
    </location>
</feature>
<evidence type="ECO:0000256" key="1">
    <source>
        <dbReference type="SAM" id="MobiDB-lite"/>
    </source>
</evidence>
<dbReference type="EMBL" id="FTNT01000015">
    <property type="protein sequence ID" value="SIS22798.1"/>
    <property type="molecule type" value="Genomic_DNA"/>
</dbReference>
<dbReference type="Proteomes" id="UP000186218">
    <property type="component" value="Unassembled WGS sequence"/>
</dbReference>